<dbReference type="EMBL" id="BGZK01001897">
    <property type="protein sequence ID" value="GBP87946.1"/>
    <property type="molecule type" value="Genomic_DNA"/>
</dbReference>
<evidence type="ECO:0000313" key="2">
    <source>
        <dbReference type="Proteomes" id="UP000299102"/>
    </source>
</evidence>
<sequence length="369" mass="41970">MYITQRCVDFEDIQQGVVVPRAWRAQMRQVLEGLPPTRYNNHASRRAEAIRNTYAQLFETTEAVPWQEVVSLYSLVSPKRNSFHETMPRMLSRTGVRVVCPTFKDQKTPENFDVGFRCQTRVCQPYWKRPIDIEMLSVRDSPTGGPLEFPRHSESPLGNSGVRIQMQREYGALRYYRFDGSFGIVSVFVAKECAQAAQEADWFVAGEEVTWFPRFSDADYDCFFLARDNLVYEGIPVIVANFLYACPHFTLEGARTAPIKWSGTEAITRIPCPLIASLQTVASRLVNGSLSIGQQQSERLYYSAVPYPGAPLGHPVDQKYSFTHTSSSVILLLNPRALKESSERFLDLIRPTVRGLVFGQQILMCQDNR</sequence>
<reference evidence="1 2" key="1">
    <citation type="journal article" date="2019" name="Commun. Biol.">
        <title>The bagworm genome reveals a unique fibroin gene that provides high tensile strength.</title>
        <authorList>
            <person name="Kono N."/>
            <person name="Nakamura H."/>
            <person name="Ohtoshi R."/>
            <person name="Tomita M."/>
            <person name="Numata K."/>
            <person name="Arakawa K."/>
        </authorList>
    </citation>
    <scope>NUCLEOTIDE SEQUENCE [LARGE SCALE GENOMIC DNA]</scope>
</reference>
<name>A0A4C1ZHG4_EUMVA</name>
<comment type="caution">
    <text evidence="1">The sequence shown here is derived from an EMBL/GenBank/DDBJ whole genome shotgun (WGS) entry which is preliminary data.</text>
</comment>
<evidence type="ECO:0000313" key="1">
    <source>
        <dbReference type="EMBL" id="GBP87946.1"/>
    </source>
</evidence>
<accession>A0A4C1ZHG4</accession>
<dbReference type="AlphaFoldDB" id="A0A4C1ZHG4"/>
<organism evidence="1 2">
    <name type="scientific">Eumeta variegata</name>
    <name type="common">Bagworm moth</name>
    <name type="synonym">Eumeta japonica</name>
    <dbReference type="NCBI Taxonomy" id="151549"/>
    <lineage>
        <taxon>Eukaryota</taxon>
        <taxon>Metazoa</taxon>
        <taxon>Ecdysozoa</taxon>
        <taxon>Arthropoda</taxon>
        <taxon>Hexapoda</taxon>
        <taxon>Insecta</taxon>
        <taxon>Pterygota</taxon>
        <taxon>Neoptera</taxon>
        <taxon>Endopterygota</taxon>
        <taxon>Lepidoptera</taxon>
        <taxon>Glossata</taxon>
        <taxon>Ditrysia</taxon>
        <taxon>Tineoidea</taxon>
        <taxon>Psychidae</taxon>
        <taxon>Oiketicinae</taxon>
        <taxon>Eumeta</taxon>
    </lineage>
</organism>
<protein>
    <submittedName>
        <fullName evidence="1">Uncharacterized protein</fullName>
    </submittedName>
</protein>
<keyword evidence="2" id="KW-1185">Reference proteome</keyword>
<proteinExistence type="predicted"/>
<gene>
    <name evidence="1" type="ORF">EVAR_62761_1</name>
</gene>
<dbReference type="Proteomes" id="UP000299102">
    <property type="component" value="Unassembled WGS sequence"/>
</dbReference>